<feature type="chain" id="PRO_5019838048" evidence="5">
    <location>
        <begin position="22"/>
        <end position="136"/>
    </location>
</feature>
<dbReference type="PROSITE" id="PS51007">
    <property type="entry name" value="CYTC"/>
    <property type="match status" value="1"/>
</dbReference>
<dbReference type="Gene3D" id="1.10.760.10">
    <property type="entry name" value="Cytochrome c-like domain"/>
    <property type="match status" value="1"/>
</dbReference>
<dbReference type="AlphaFoldDB" id="A0A495E5I7"/>
<dbReference type="RefSeq" id="WP_121068039.1">
    <property type="nucleotide sequence ID" value="NZ_RBIQ01000009.1"/>
</dbReference>
<dbReference type="GO" id="GO:0046872">
    <property type="term" value="F:metal ion binding"/>
    <property type="evidence" value="ECO:0007669"/>
    <property type="project" value="UniProtKB-KW"/>
</dbReference>
<dbReference type="InterPro" id="IPR009056">
    <property type="entry name" value="Cyt_c-like_dom"/>
</dbReference>
<keyword evidence="8" id="KW-1185">Reference proteome</keyword>
<name>A0A495E5I7_9FLAO</name>
<comment type="caution">
    <text evidence="7">The sequence shown here is derived from an EMBL/GenBank/DDBJ whole genome shotgun (WGS) entry which is preliminary data.</text>
</comment>
<organism evidence="7 8">
    <name type="scientific">Maribacter vaceletii</name>
    <dbReference type="NCBI Taxonomy" id="1206816"/>
    <lineage>
        <taxon>Bacteria</taxon>
        <taxon>Pseudomonadati</taxon>
        <taxon>Bacteroidota</taxon>
        <taxon>Flavobacteriia</taxon>
        <taxon>Flavobacteriales</taxon>
        <taxon>Flavobacteriaceae</taxon>
        <taxon>Maribacter</taxon>
    </lineage>
</organism>
<evidence type="ECO:0000256" key="2">
    <source>
        <dbReference type="ARBA" id="ARBA00022723"/>
    </source>
</evidence>
<dbReference type="SUPFAM" id="SSF46626">
    <property type="entry name" value="Cytochrome c"/>
    <property type="match status" value="1"/>
</dbReference>
<evidence type="ECO:0000256" key="1">
    <source>
        <dbReference type="ARBA" id="ARBA00022617"/>
    </source>
</evidence>
<sequence>MNFCNFLSLLILVFISFTAKAQNESSKLKESMSSGKDIYAANCVSCHMATGEGIIGAFPPLAKSDYLMEDVERSIKVIIEGATGEMKVNGQSYYGSMVGYNMLTDRQVADVLNYIRNSWGNKGDIVESEEVSKVRK</sequence>
<evidence type="ECO:0000256" key="4">
    <source>
        <dbReference type="PROSITE-ProRule" id="PRU00433"/>
    </source>
</evidence>
<proteinExistence type="predicted"/>
<dbReference type="GO" id="GO:0020037">
    <property type="term" value="F:heme binding"/>
    <property type="evidence" value="ECO:0007669"/>
    <property type="project" value="InterPro"/>
</dbReference>
<evidence type="ECO:0000256" key="5">
    <source>
        <dbReference type="SAM" id="SignalP"/>
    </source>
</evidence>
<dbReference type="InterPro" id="IPR036909">
    <property type="entry name" value="Cyt_c-like_dom_sf"/>
</dbReference>
<evidence type="ECO:0000256" key="3">
    <source>
        <dbReference type="ARBA" id="ARBA00023004"/>
    </source>
</evidence>
<dbReference type="PANTHER" id="PTHR35008:SF8">
    <property type="entry name" value="ALCOHOL DEHYDROGENASE CYTOCHROME C SUBUNIT"/>
    <property type="match status" value="1"/>
</dbReference>
<dbReference type="Pfam" id="PF00034">
    <property type="entry name" value="Cytochrom_C"/>
    <property type="match status" value="1"/>
</dbReference>
<dbReference type="OrthoDB" id="9811395at2"/>
<dbReference type="PANTHER" id="PTHR35008">
    <property type="entry name" value="BLL4482 PROTEIN-RELATED"/>
    <property type="match status" value="1"/>
</dbReference>
<evidence type="ECO:0000313" key="8">
    <source>
        <dbReference type="Proteomes" id="UP000269412"/>
    </source>
</evidence>
<protein>
    <submittedName>
        <fullName evidence="7">Cytochrome c</fullName>
    </submittedName>
</protein>
<dbReference type="GO" id="GO:0009055">
    <property type="term" value="F:electron transfer activity"/>
    <property type="evidence" value="ECO:0007669"/>
    <property type="project" value="InterPro"/>
</dbReference>
<dbReference type="EMBL" id="RBIQ01000009">
    <property type="protein sequence ID" value="RKR12192.1"/>
    <property type="molecule type" value="Genomic_DNA"/>
</dbReference>
<keyword evidence="3 4" id="KW-0408">Iron</keyword>
<dbReference type="InterPro" id="IPR051459">
    <property type="entry name" value="Cytochrome_c-type_DH"/>
</dbReference>
<keyword evidence="2 4" id="KW-0479">Metal-binding</keyword>
<evidence type="ECO:0000313" key="7">
    <source>
        <dbReference type="EMBL" id="RKR12192.1"/>
    </source>
</evidence>
<feature type="domain" description="Cytochrome c" evidence="6">
    <location>
        <begin position="30"/>
        <end position="119"/>
    </location>
</feature>
<keyword evidence="1 4" id="KW-0349">Heme</keyword>
<gene>
    <name evidence="7" type="ORF">CLV91_2317</name>
</gene>
<dbReference type="Proteomes" id="UP000269412">
    <property type="component" value="Unassembled WGS sequence"/>
</dbReference>
<accession>A0A495E5I7</accession>
<reference evidence="7 8" key="1">
    <citation type="submission" date="2018-10" db="EMBL/GenBank/DDBJ databases">
        <title>Genomic Encyclopedia of Archaeal and Bacterial Type Strains, Phase II (KMG-II): from individual species to whole genera.</title>
        <authorList>
            <person name="Goeker M."/>
        </authorList>
    </citation>
    <scope>NUCLEOTIDE SEQUENCE [LARGE SCALE GENOMIC DNA]</scope>
    <source>
        <strain evidence="7 8">DSM 25230</strain>
    </source>
</reference>
<evidence type="ECO:0000259" key="6">
    <source>
        <dbReference type="PROSITE" id="PS51007"/>
    </source>
</evidence>
<keyword evidence="5" id="KW-0732">Signal</keyword>
<feature type="signal peptide" evidence="5">
    <location>
        <begin position="1"/>
        <end position="21"/>
    </location>
</feature>